<evidence type="ECO:0000259" key="1">
    <source>
        <dbReference type="Pfam" id="PF10162"/>
    </source>
</evidence>
<evidence type="ECO:0000313" key="2">
    <source>
        <dbReference type="EMBL" id="KAF5406197.1"/>
    </source>
</evidence>
<name>A0A8J4TNV5_9TREM</name>
<dbReference type="AlphaFoldDB" id="A0A8J4TNV5"/>
<keyword evidence="3" id="KW-1185">Reference proteome</keyword>
<accession>A0A8J4TNV5</accession>
<gene>
    <name evidence="2" type="ORF">PHET_00291</name>
</gene>
<protein>
    <recommendedName>
        <fullName evidence="1">G8 domain-containing protein</fullName>
    </recommendedName>
</protein>
<proteinExistence type="predicted"/>
<sequence>MRASLRIPKDIRLIVDKSINLRLDLLEINGGLEFESGTVNDPRNYHIAFNQTLINKGYFKAGLSPEQPLRHARLNLVMLGAKSNLDRFHHITGLAVGSKSLGKILSPGSVED</sequence>
<feature type="domain" description="G8" evidence="1">
    <location>
        <begin position="5"/>
        <end position="102"/>
    </location>
</feature>
<organism evidence="2 3">
    <name type="scientific">Paragonimus heterotremus</name>
    <dbReference type="NCBI Taxonomy" id="100268"/>
    <lineage>
        <taxon>Eukaryota</taxon>
        <taxon>Metazoa</taxon>
        <taxon>Spiralia</taxon>
        <taxon>Lophotrochozoa</taxon>
        <taxon>Platyhelminthes</taxon>
        <taxon>Trematoda</taxon>
        <taxon>Digenea</taxon>
        <taxon>Plagiorchiida</taxon>
        <taxon>Troglotremata</taxon>
        <taxon>Troglotrematidae</taxon>
        <taxon>Paragonimus</taxon>
    </lineage>
</organism>
<reference evidence="2" key="1">
    <citation type="submission" date="2019-05" db="EMBL/GenBank/DDBJ databases">
        <title>Annotation for the trematode Paragonimus heterotremus.</title>
        <authorList>
            <person name="Choi Y.-J."/>
        </authorList>
    </citation>
    <scope>NUCLEOTIDE SEQUENCE</scope>
    <source>
        <strain evidence="2">LC</strain>
    </source>
</reference>
<evidence type="ECO:0000313" key="3">
    <source>
        <dbReference type="Proteomes" id="UP000748531"/>
    </source>
</evidence>
<dbReference type="Proteomes" id="UP000748531">
    <property type="component" value="Unassembled WGS sequence"/>
</dbReference>
<comment type="caution">
    <text evidence="2">The sequence shown here is derived from an EMBL/GenBank/DDBJ whole genome shotgun (WGS) entry which is preliminary data.</text>
</comment>
<dbReference type="EMBL" id="LUCH01000070">
    <property type="protein sequence ID" value="KAF5406197.1"/>
    <property type="molecule type" value="Genomic_DNA"/>
</dbReference>
<dbReference type="Pfam" id="PF10162">
    <property type="entry name" value="G8"/>
    <property type="match status" value="1"/>
</dbReference>
<dbReference type="InterPro" id="IPR019316">
    <property type="entry name" value="G8_domain"/>
</dbReference>